<dbReference type="EMBL" id="UYRR01024679">
    <property type="protein sequence ID" value="VDK34074.1"/>
    <property type="molecule type" value="Genomic_DNA"/>
</dbReference>
<sequence>MLKFLRIPVDQYNDLLRLLQLSSYANVISLLDYRGKTQAASYILQNMIENVSVLMLSPGVLIVSGERFRFSISSCA</sequence>
<dbReference type="OrthoDB" id="5852844at2759"/>
<keyword evidence="2" id="KW-1185">Reference proteome</keyword>
<reference evidence="1 2" key="1">
    <citation type="submission" date="2018-11" db="EMBL/GenBank/DDBJ databases">
        <authorList>
            <consortium name="Pathogen Informatics"/>
        </authorList>
    </citation>
    <scope>NUCLEOTIDE SEQUENCE [LARGE SCALE GENOMIC DNA]</scope>
</reference>
<name>A0A3P6QN91_ANISI</name>
<evidence type="ECO:0000313" key="2">
    <source>
        <dbReference type="Proteomes" id="UP000267096"/>
    </source>
</evidence>
<organism evidence="1 2">
    <name type="scientific">Anisakis simplex</name>
    <name type="common">Herring worm</name>
    <dbReference type="NCBI Taxonomy" id="6269"/>
    <lineage>
        <taxon>Eukaryota</taxon>
        <taxon>Metazoa</taxon>
        <taxon>Ecdysozoa</taxon>
        <taxon>Nematoda</taxon>
        <taxon>Chromadorea</taxon>
        <taxon>Rhabditida</taxon>
        <taxon>Spirurina</taxon>
        <taxon>Ascaridomorpha</taxon>
        <taxon>Ascaridoidea</taxon>
        <taxon>Anisakidae</taxon>
        <taxon>Anisakis</taxon>
        <taxon>Anisakis simplex complex</taxon>
    </lineage>
</organism>
<accession>A0A3P6QN91</accession>
<evidence type="ECO:0000313" key="1">
    <source>
        <dbReference type="EMBL" id="VDK34074.1"/>
    </source>
</evidence>
<proteinExistence type="predicted"/>
<dbReference type="Proteomes" id="UP000267096">
    <property type="component" value="Unassembled WGS sequence"/>
</dbReference>
<protein>
    <submittedName>
        <fullName evidence="1">Uncharacterized protein</fullName>
    </submittedName>
</protein>
<dbReference type="AlphaFoldDB" id="A0A3P6QN91"/>
<gene>
    <name evidence="1" type="ORF">ASIM_LOCUS8755</name>
</gene>